<keyword evidence="5" id="KW-0464">Manganese</keyword>
<dbReference type="SUPFAM" id="SSF51569">
    <property type="entry name" value="Aldolase"/>
    <property type="match status" value="1"/>
</dbReference>
<comment type="pathway">
    <text evidence="1 6">Metabolic intermediate biosynthesis; chorismate biosynthesis; chorismate from D-erythrose 4-phosphate and phosphoenolpyruvate: step 1/7.</text>
</comment>
<dbReference type="Pfam" id="PF01474">
    <property type="entry name" value="DAHP_synth_2"/>
    <property type="match status" value="1"/>
</dbReference>
<dbReference type="GO" id="GO:0003849">
    <property type="term" value="F:3-deoxy-7-phosphoheptulonate synthase activity"/>
    <property type="evidence" value="ECO:0007669"/>
    <property type="project" value="UniProtKB-EC"/>
</dbReference>
<keyword evidence="6" id="KW-0028">Amino-acid biosynthesis</keyword>
<comment type="catalytic activity">
    <reaction evidence="4 6">
        <text>D-erythrose 4-phosphate + phosphoenolpyruvate + H2O = 7-phospho-2-dehydro-3-deoxy-D-arabino-heptonate + phosphate</text>
        <dbReference type="Rhea" id="RHEA:14717"/>
        <dbReference type="ChEBI" id="CHEBI:15377"/>
        <dbReference type="ChEBI" id="CHEBI:16897"/>
        <dbReference type="ChEBI" id="CHEBI:43474"/>
        <dbReference type="ChEBI" id="CHEBI:58394"/>
        <dbReference type="ChEBI" id="CHEBI:58702"/>
        <dbReference type="EC" id="2.5.1.54"/>
    </reaction>
</comment>
<dbReference type="UniPathway" id="UPA00053">
    <property type="reaction ID" value="UER00084"/>
</dbReference>
<sequence length="116" mass="12805">MAVEDWDPSSWTSKPIKQDVVYEDVQGVQASLAKLQKLPPLVTTQEIATLKKSLKNVALGKAFVLQGGDCAELFDYCNQDMIEAKVKLLLQMSLVLIWGANMPVVRIARIAGQFAK</sequence>
<evidence type="ECO:0000256" key="3">
    <source>
        <dbReference type="ARBA" id="ARBA00022679"/>
    </source>
</evidence>
<dbReference type="PANTHER" id="PTHR21337">
    <property type="entry name" value="PHOSPHO-2-DEHYDRO-3-DEOXYHEPTONATE ALDOLASE 1, 2"/>
    <property type="match status" value="1"/>
</dbReference>
<dbReference type="AlphaFoldDB" id="A0A0F8X6S7"/>
<evidence type="ECO:0000256" key="2">
    <source>
        <dbReference type="ARBA" id="ARBA00008911"/>
    </source>
</evidence>
<feature type="binding site" evidence="5">
    <location>
        <position position="70"/>
    </location>
    <ligand>
        <name>Mn(2+)</name>
        <dbReference type="ChEBI" id="CHEBI:29035"/>
    </ligand>
</feature>
<evidence type="ECO:0000256" key="1">
    <source>
        <dbReference type="ARBA" id="ARBA00004688"/>
    </source>
</evidence>
<dbReference type="GO" id="GO:0008652">
    <property type="term" value="P:amino acid biosynthetic process"/>
    <property type="evidence" value="ECO:0007669"/>
    <property type="project" value="UniProtKB-KW"/>
</dbReference>
<keyword evidence="3 6" id="KW-0808">Transferase</keyword>
<dbReference type="PANTHER" id="PTHR21337:SF0">
    <property type="entry name" value="PHOSPHO-2-DEHYDRO-3-DEOXYHEPTONATE ALDOLASE"/>
    <property type="match status" value="1"/>
</dbReference>
<comment type="cofactor">
    <cofactor evidence="5">
        <name>Mn(2+)</name>
        <dbReference type="ChEBI" id="CHEBI:29035"/>
    </cofactor>
    <cofactor evidence="5">
        <name>Co(2+)</name>
        <dbReference type="ChEBI" id="CHEBI:48828"/>
    </cofactor>
    <cofactor evidence="5">
        <name>Cd(2+)</name>
        <dbReference type="ChEBI" id="CHEBI:48775"/>
    </cofactor>
    <text evidence="5">Binds 1 divalent cation per subunit. The enzyme is active with manganese, cobalt or cadmium ions.</text>
</comment>
<comment type="similarity">
    <text evidence="2 6">Belongs to the class-II DAHP synthase family.</text>
</comment>
<evidence type="ECO:0000256" key="5">
    <source>
        <dbReference type="PIRSR" id="PIRSR602480-1"/>
    </source>
</evidence>
<accession>A0A0F8X6S7</accession>
<gene>
    <name evidence="7" type="ORF">AOCH_000596</name>
</gene>
<keyword evidence="8" id="KW-1185">Reference proteome</keyword>
<dbReference type="VEuPathDB" id="FungiDB:P175DRAFT_0427629"/>
<keyword evidence="6" id="KW-0057">Aromatic amino acid biosynthesis</keyword>
<dbReference type="InterPro" id="IPR002480">
    <property type="entry name" value="DAHP_synth_2"/>
</dbReference>
<reference evidence="7 8" key="1">
    <citation type="submission" date="2015-02" db="EMBL/GenBank/DDBJ databases">
        <title>Draft Genome Sequences of Two Closely-Related Aflatoxigenic Aspergillus Species Obtained from the Cote d'Ivoire.</title>
        <authorList>
            <person name="Moore G.G."/>
            <person name="Beltz S.B."/>
            <person name="Mack B.M."/>
        </authorList>
    </citation>
    <scope>NUCLEOTIDE SEQUENCE [LARGE SCALE GENOMIC DNA]</scope>
    <source>
        <strain evidence="7 8">SRRC1432</strain>
    </source>
</reference>
<organism evidence="7 8">
    <name type="scientific">Aspergillus ochraceoroseus</name>
    <dbReference type="NCBI Taxonomy" id="138278"/>
    <lineage>
        <taxon>Eukaryota</taxon>
        <taxon>Fungi</taxon>
        <taxon>Dikarya</taxon>
        <taxon>Ascomycota</taxon>
        <taxon>Pezizomycotina</taxon>
        <taxon>Eurotiomycetes</taxon>
        <taxon>Eurotiomycetidae</taxon>
        <taxon>Eurotiales</taxon>
        <taxon>Aspergillaceae</taxon>
        <taxon>Aspergillus</taxon>
        <taxon>Aspergillus subgen. Nidulantes</taxon>
    </lineage>
</organism>
<feature type="binding site" evidence="5">
    <location>
        <position position="109"/>
    </location>
    <ligand>
        <name>phosphoenolpyruvate</name>
        <dbReference type="ChEBI" id="CHEBI:58702"/>
    </ligand>
</feature>
<dbReference type="GO" id="GO:0009073">
    <property type="term" value="P:aromatic amino acid family biosynthetic process"/>
    <property type="evidence" value="ECO:0007669"/>
    <property type="project" value="UniProtKB-KW"/>
</dbReference>
<dbReference type="GO" id="GO:0009423">
    <property type="term" value="P:chorismate biosynthetic process"/>
    <property type="evidence" value="ECO:0007669"/>
    <property type="project" value="UniProtKB-UniPathway"/>
</dbReference>
<keyword evidence="5" id="KW-0170">Cobalt</keyword>
<keyword evidence="5" id="KW-0104">Cadmium</keyword>
<evidence type="ECO:0000313" key="8">
    <source>
        <dbReference type="Proteomes" id="UP000034947"/>
    </source>
</evidence>
<name>A0A0F8X6S7_9EURO</name>
<evidence type="ECO:0000256" key="4">
    <source>
        <dbReference type="ARBA" id="ARBA00047508"/>
    </source>
</evidence>
<dbReference type="Proteomes" id="UP000034947">
    <property type="component" value="Unassembled WGS sequence"/>
</dbReference>
<dbReference type="EC" id="2.5.1.54" evidence="6"/>
<comment type="caution">
    <text evidence="7">The sequence shown here is derived from an EMBL/GenBank/DDBJ whole genome shotgun (WGS) entry which is preliminary data.</text>
</comment>
<dbReference type="InterPro" id="IPR013785">
    <property type="entry name" value="Aldolase_TIM"/>
</dbReference>
<protein>
    <recommendedName>
        <fullName evidence="6">Phospho-2-dehydro-3-deoxyheptonate aldolase</fullName>
        <ecNumber evidence="6">2.5.1.54</ecNumber>
    </recommendedName>
</protein>
<dbReference type="Gene3D" id="3.20.20.70">
    <property type="entry name" value="Aldolase class I"/>
    <property type="match status" value="1"/>
</dbReference>
<dbReference type="EMBL" id="JYKN01001706">
    <property type="protein sequence ID" value="KKK19297.1"/>
    <property type="molecule type" value="Genomic_DNA"/>
</dbReference>
<evidence type="ECO:0000256" key="6">
    <source>
        <dbReference type="RuleBase" id="RU363071"/>
    </source>
</evidence>
<evidence type="ECO:0000313" key="7">
    <source>
        <dbReference type="EMBL" id="KKK19297.1"/>
    </source>
</evidence>
<proteinExistence type="inferred from homology"/>